<evidence type="ECO:0000313" key="5">
    <source>
        <dbReference type="EMBL" id="NDV36575.1"/>
    </source>
</evidence>
<dbReference type="PANTHER" id="PTHR45982">
    <property type="entry name" value="REGULATOR OF CHROMOSOME CONDENSATION"/>
    <property type="match status" value="1"/>
</dbReference>
<dbReference type="EMBL" id="GIBP01007606">
    <property type="protein sequence ID" value="NDV36575.1"/>
    <property type="molecule type" value="Transcribed_RNA"/>
</dbReference>
<dbReference type="InterPro" id="IPR009091">
    <property type="entry name" value="RCC1/BLIP-II"/>
</dbReference>
<evidence type="ECO:0000259" key="4">
    <source>
        <dbReference type="Pfam" id="PF25390"/>
    </source>
</evidence>
<dbReference type="PROSITE" id="PS50012">
    <property type="entry name" value="RCC1_3"/>
    <property type="match status" value="3"/>
</dbReference>
<keyword evidence="1" id="KW-0344">Guanine-nucleotide releasing factor</keyword>
<dbReference type="Gene3D" id="2.130.10.30">
    <property type="entry name" value="Regulator of chromosome condensation 1/beta-lactamase-inhibitor protein II"/>
    <property type="match status" value="1"/>
</dbReference>
<proteinExistence type="predicted"/>
<protein>
    <recommendedName>
        <fullName evidence="4">RCC1-like domain-containing protein</fullName>
    </recommendedName>
</protein>
<dbReference type="AlphaFoldDB" id="A0A6B2LHV3"/>
<feature type="repeat" description="RCC1" evidence="3">
    <location>
        <begin position="139"/>
        <end position="191"/>
    </location>
</feature>
<organism evidence="5">
    <name type="scientific">Arcella intermedia</name>
    <dbReference type="NCBI Taxonomy" id="1963864"/>
    <lineage>
        <taxon>Eukaryota</taxon>
        <taxon>Amoebozoa</taxon>
        <taxon>Tubulinea</taxon>
        <taxon>Elardia</taxon>
        <taxon>Arcellinida</taxon>
        <taxon>Sphaerothecina</taxon>
        <taxon>Arcellidae</taxon>
        <taxon>Arcella</taxon>
    </lineage>
</organism>
<sequence length="194" mass="20758">MVVPPLIHPYSKEPEKVVKVVGGCFHAMALTEAGNLYGWGSNKKGQLGAGWEVKVSLVPLLVPVPVLGNDRIVDVSLGLEHSLILTSTGSVYSCGSNSYGELGTGTRENVFIPKKVLSLSNISQIYTGDSHSFAVDGKGILYSWGLGTDYQLGDNKLSVKMTPSSDIQLPKNMEIISIAAGAYHSLVLLHENEM</sequence>
<accession>A0A6B2LHV3</accession>
<dbReference type="InterPro" id="IPR000408">
    <property type="entry name" value="Reg_chr_condens"/>
</dbReference>
<evidence type="ECO:0000256" key="3">
    <source>
        <dbReference type="PROSITE-ProRule" id="PRU00235"/>
    </source>
</evidence>
<dbReference type="InterPro" id="IPR051553">
    <property type="entry name" value="Ran_GTPase-activating"/>
</dbReference>
<reference evidence="5" key="1">
    <citation type="journal article" date="2020" name="J. Eukaryot. Microbiol.">
        <title>De novo Sequencing, Assembly and Annotation of the Transcriptome for the Free-Living Testate Amoeba Arcella intermedia.</title>
        <authorList>
            <person name="Ribeiro G.M."/>
            <person name="Porfirio-Sousa A.L."/>
            <person name="Maurer-Alcala X.X."/>
            <person name="Katz L.A."/>
            <person name="Lahr D.J.G."/>
        </authorList>
    </citation>
    <scope>NUCLEOTIDE SEQUENCE</scope>
</reference>
<evidence type="ECO:0000256" key="1">
    <source>
        <dbReference type="ARBA" id="ARBA00022658"/>
    </source>
</evidence>
<dbReference type="PRINTS" id="PR00633">
    <property type="entry name" value="RCCNDNSATION"/>
</dbReference>
<dbReference type="Pfam" id="PF25390">
    <property type="entry name" value="WD40_RLD"/>
    <property type="match status" value="1"/>
</dbReference>
<evidence type="ECO:0000256" key="2">
    <source>
        <dbReference type="ARBA" id="ARBA00022737"/>
    </source>
</evidence>
<dbReference type="InterPro" id="IPR058923">
    <property type="entry name" value="RCC1-like_dom"/>
</dbReference>
<feature type="repeat" description="RCC1" evidence="3">
    <location>
        <begin position="34"/>
        <end position="88"/>
    </location>
</feature>
<name>A0A6B2LHV3_9EUKA</name>
<dbReference type="SUPFAM" id="SSF50985">
    <property type="entry name" value="RCC1/BLIP-II"/>
    <property type="match status" value="1"/>
</dbReference>
<feature type="domain" description="RCC1-like" evidence="4">
    <location>
        <begin position="10"/>
        <end position="192"/>
    </location>
</feature>
<keyword evidence="2" id="KW-0677">Repeat</keyword>
<dbReference type="PANTHER" id="PTHR45982:SF1">
    <property type="entry name" value="REGULATOR OF CHROMOSOME CONDENSATION"/>
    <property type="match status" value="1"/>
</dbReference>
<feature type="repeat" description="RCC1" evidence="3">
    <location>
        <begin position="89"/>
        <end position="138"/>
    </location>
</feature>